<dbReference type="Gene3D" id="1.10.1220.10">
    <property type="entry name" value="Met repressor-like"/>
    <property type="match status" value="1"/>
</dbReference>
<dbReference type="GO" id="GO:0006355">
    <property type="term" value="P:regulation of DNA-templated transcription"/>
    <property type="evidence" value="ECO:0007669"/>
    <property type="project" value="InterPro"/>
</dbReference>
<dbReference type="OrthoDB" id="9979762at2"/>
<sequence length="119" mass="13160">MTKHPDEMTDAEAADFYYQHRNDPDLVGEEVEVVAPARLSRVVSVRFSPEEAEKVQQRAEAAGLTLSAYVRQAALDAPAAPRPPVRMSCANWPRSARPCSASKTSWVHERRCGPGAERL</sequence>
<name>A0A4D4J8J3_9PSEU</name>
<accession>A0A4D4J8J3</accession>
<comment type="caution">
    <text evidence="2">The sequence shown here is derived from an EMBL/GenBank/DDBJ whole genome shotgun (WGS) entry which is preliminary data.</text>
</comment>
<dbReference type="RefSeq" id="WP_137814087.1">
    <property type="nucleotide sequence ID" value="NZ_BJFL01000011.1"/>
</dbReference>
<organism evidence="2 3">
    <name type="scientific">Gandjariella thermophila</name>
    <dbReference type="NCBI Taxonomy" id="1931992"/>
    <lineage>
        <taxon>Bacteria</taxon>
        <taxon>Bacillati</taxon>
        <taxon>Actinomycetota</taxon>
        <taxon>Actinomycetes</taxon>
        <taxon>Pseudonocardiales</taxon>
        <taxon>Pseudonocardiaceae</taxon>
        <taxon>Gandjariella</taxon>
    </lineage>
</organism>
<dbReference type="InterPro" id="IPR013321">
    <property type="entry name" value="Arc_rbn_hlx_hlx"/>
</dbReference>
<evidence type="ECO:0000313" key="2">
    <source>
        <dbReference type="EMBL" id="GDY30978.1"/>
    </source>
</evidence>
<reference evidence="3" key="1">
    <citation type="submission" date="2019-04" db="EMBL/GenBank/DDBJ databases">
        <title>Draft genome sequence of Pseudonocardiaceae bacterium SL3-2-4.</title>
        <authorList>
            <person name="Ningsih F."/>
            <person name="Yokota A."/>
            <person name="Sakai Y."/>
            <person name="Nanatani K."/>
            <person name="Yabe S."/>
            <person name="Oetari A."/>
            <person name="Sjamsuridzal W."/>
        </authorList>
    </citation>
    <scope>NUCLEOTIDE SEQUENCE [LARGE SCALE GENOMIC DNA]</scope>
    <source>
        <strain evidence="3">SL3-2-4</strain>
    </source>
</reference>
<feature type="region of interest" description="Disordered" evidence="1">
    <location>
        <begin position="93"/>
        <end position="119"/>
    </location>
</feature>
<dbReference type="AlphaFoldDB" id="A0A4D4J8J3"/>
<gene>
    <name evidence="2" type="ORF">GTS_26110</name>
</gene>
<feature type="compositionally biased region" description="Basic and acidic residues" evidence="1">
    <location>
        <begin position="106"/>
        <end position="119"/>
    </location>
</feature>
<keyword evidence="3" id="KW-1185">Reference proteome</keyword>
<dbReference type="Proteomes" id="UP000298860">
    <property type="component" value="Unassembled WGS sequence"/>
</dbReference>
<protein>
    <submittedName>
        <fullName evidence="2">Uncharacterized protein</fullName>
    </submittedName>
</protein>
<evidence type="ECO:0000313" key="3">
    <source>
        <dbReference type="Proteomes" id="UP000298860"/>
    </source>
</evidence>
<dbReference type="InterPro" id="IPR053842">
    <property type="entry name" value="NikA-like"/>
</dbReference>
<dbReference type="EMBL" id="BJFL01000011">
    <property type="protein sequence ID" value="GDY30978.1"/>
    <property type="molecule type" value="Genomic_DNA"/>
</dbReference>
<proteinExistence type="predicted"/>
<evidence type="ECO:0000256" key="1">
    <source>
        <dbReference type="SAM" id="MobiDB-lite"/>
    </source>
</evidence>
<dbReference type="Pfam" id="PF21983">
    <property type="entry name" value="NikA-like"/>
    <property type="match status" value="1"/>
</dbReference>